<keyword evidence="3" id="KW-0732">Signal</keyword>
<evidence type="ECO:0000256" key="1">
    <source>
        <dbReference type="SAM" id="MobiDB-lite"/>
    </source>
</evidence>
<feature type="region of interest" description="Disordered" evidence="1">
    <location>
        <begin position="224"/>
        <end position="243"/>
    </location>
</feature>
<evidence type="ECO:0000313" key="5">
    <source>
        <dbReference type="Proteomes" id="UP001500751"/>
    </source>
</evidence>
<keyword evidence="2" id="KW-1133">Transmembrane helix</keyword>
<dbReference type="EMBL" id="BAAAQN010000010">
    <property type="protein sequence ID" value="GAA2024346.1"/>
    <property type="molecule type" value="Genomic_DNA"/>
</dbReference>
<feature type="chain" id="PRO_5046063541" description="Gram-positive cocci surface proteins LPxTG domain-containing protein" evidence="3">
    <location>
        <begin position="30"/>
        <end position="273"/>
    </location>
</feature>
<keyword evidence="2" id="KW-0472">Membrane</keyword>
<feature type="signal peptide" evidence="3">
    <location>
        <begin position="1"/>
        <end position="29"/>
    </location>
</feature>
<dbReference type="Proteomes" id="UP001500751">
    <property type="component" value="Unassembled WGS sequence"/>
</dbReference>
<reference evidence="5" key="1">
    <citation type="journal article" date="2019" name="Int. J. Syst. Evol. Microbiol.">
        <title>The Global Catalogue of Microorganisms (GCM) 10K type strain sequencing project: providing services to taxonomists for standard genome sequencing and annotation.</title>
        <authorList>
            <consortium name="The Broad Institute Genomics Platform"/>
            <consortium name="The Broad Institute Genome Sequencing Center for Infectious Disease"/>
            <person name="Wu L."/>
            <person name="Ma J."/>
        </authorList>
    </citation>
    <scope>NUCLEOTIDE SEQUENCE [LARGE SCALE GENOMIC DNA]</scope>
    <source>
        <strain evidence="5">JCM 16014</strain>
    </source>
</reference>
<evidence type="ECO:0000256" key="3">
    <source>
        <dbReference type="SAM" id="SignalP"/>
    </source>
</evidence>
<comment type="caution">
    <text evidence="4">The sequence shown here is derived from an EMBL/GenBank/DDBJ whole genome shotgun (WGS) entry which is preliminary data.</text>
</comment>
<keyword evidence="5" id="KW-1185">Reference proteome</keyword>
<protein>
    <recommendedName>
        <fullName evidence="6">Gram-positive cocci surface proteins LPxTG domain-containing protein</fullName>
    </recommendedName>
</protein>
<evidence type="ECO:0000256" key="2">
    <source>
        <dbReference type="SAM" id="Phobius"/>
    </source>
</evidence>
<accession>A0ABP5FDD6</accession>
<evidence type="ECO:0008006" key="6">
    <source>
        <dbReference type="Google" id="ProtNLM"/>
    </source>
</evidence>
<proteinExistence type="predicted"/>
<keyword evidence="2" id="KW-0812">Transmembrane</keyword>
<feature type="transmembrane region" description="Helical" evidence="2">
    <location>
        <begin position="243"/>
        <end position="265"/>
    </location>
</feature>
<sequence>MMKKTKIGRISVAGAAMAATFAVTGAAHAGTAGASVPAAPSGTDVAAARDAASSALGTVGQFFASGGQKPQGDARQLAAAATAAAPRIDSATVPVYYLDPAFVADTSSAGTAAPVSQLTFMATDTVSTAGAHASVWTAQVDGAWKVVNIASGSDETSYTAGAKPGATVFKEPQIGAWYQVLNGRILPLNETARSSVGNGMTIAQYHQLVRGRYADKLPGSAYDKGGRAGGFQPQGPGESSSNLAPLTGGLTLIGFGVAGAGAVAWRRTRARRG</sequence>
<evidence type="ECO:0000313" key="4">
    <source>
        <dbReference type="EMBL" id="GAA2024346.1"/>
    </source>
</evidence>
<name>A0ABP5FDD6_9ACTN</name>
<dbReference type="RefSeq" id="WP_344665491.1">
    <property type="nucleotide sequence ID" value="NZ_BAAAQN010000010.1"/>
</dbReference>
<gene>
    <name evidence="4" type="ORF">GCM10009839_22670</name>
</gene>
<organism evidence="4 5">
    <name type="scientific">Catenulispora yoronensis</name>
    <dbReference type="NCBI Taxonomy" id="450799"/>
    <lineage>
        <taxon>Bacteria</taxon>
        <taxon>Bacillati</taxon>
        <taxon>Actinomycetota</taxon>
        <taxon>Actinomycetes</taxon>
        <taxon>Catenulisporales</taxon>
        <taxon>Catenulisporaceae</taxon>
        <taxon>Catenulispora</taxon>
    </lineage>
</organism>